<gene>
    <name evidence="6" type="ORF">R3P38DRAFT_2645772</name>
</gene>
<dbReference type="Proteomes" id="UP001362999">
    <property type="component" value="Unassembled WGS sequence"/>
</dbReference>
<feature type="repeat" description="WD" evidence="3">
    <location>
        <begin position="1089"/>
        <end position="1121"/>
    </location>
</feature>
<dbReference type="InterPro" id="IPR001680">
    <property type="entry name" value="WD40_rpt"/>
</dbReference>
<dbReference type="Gene3D" id="2.130.10.10">
    <property type="entry name" value="YVTN repeat-like/Quinoprotein amine dehydrogenase"/>
    <property type="match status" value="5"/>
</dbReference>
<dbReference type="PROSITE" id="PS50082">
    <property type="entry name" value="WD_REPEATS_2"/>
    <property type="match status" value="9"/>
</dbReference>
<feature type="repeat" description="WD" evidence="3">
    <location>
        <begin position="1005"/>
        <end position="1046"/>
    </location>
</feature>
<dbReference type="PROSITE" id="PS50004">
    <property type="entry name" value="C2"/>
    <property type="match status" value="1"/>
</dbReference>
<dbReference type="EMBL" id="JAWWNJ010000072">
    <property type="protein sequence ID" value="KAK7007075.1"/>
    <property type="molecule type" value="Genomic_DNA"/>
</dbReference>
<evidence type="ECO:0000256" key="1">
    <source>
        <dbReference type="ARBA" id="ARBA00022574"/>
    </source>
</evidence>
<feature type="repeat" description="WD" evidence="3">
    <location>
        <begin position="1318"/>
        <end position="1359"/>
    </location>
</feature>
<dbReference type="InterPro" id="IPR027417">
    <property type="entry name" value="P-loop_NTPase"/>
</dbReference>
<evidence type="ECO:0000313" key="6">
    <source>
        <dbReference type="EMBL" id="KAK7007075.1"/>
    </source>
</evidence>
<feature type="repeat" description="WD" evidence="3">
    <location>
        <begin position="1230"/>
        <end position="1256"/>
    </location>
</feature>
<name>A0AAW0AEH2_9AGAR</name>
<evidence type="ECO:0000259" key="4">
    <source>
        <dbReference type="PROSITE" id="PS50004"/>
    </source>
</evidence>
<feature type="repeat" description="WD" evidence="3">
    <location>
        <begin position="1175"/>
        <end position="1216"/>
    </location>
</feature>
<dbReference type="PANTHER" id="PTHR19848">
    <property type="entry name" value="WD40 REPEAT PROTEIN"/>
    <property type="match status" value="1"/>
</dbReference>
<proteinExistence type="predicted"/>
<feature type="repeat" description="WD" evidence="3">
    <location>
        <begin position="1048"/>
        <end position="1079"/>
    </location>
</feature>
<dbReference type="InterPro" id="IPR036322">
    <property type="entry name" value="WD40_repeat_dom_sf"/>
</dbReference>
<feature type="repeat" description="WD" evidence="3">
    <location>
        <begin position="962"/>
        <end position="994"/>
    </location>
</feature>
<keyword evidence="1 3" id="KW-0853">WD repeat</keyword>
<dbReference type="SUPFAM" id="SSF49562">
    <property type="entry name" value="C2 domain (Calcium/lipid-binding domain, CaLB)"/>
    <property type="match status" value="1"/>
</dbReference>
<dbReference type="CDD" id="cd00200">
    <property type="entry name" value="WD40"/>
    <property type="match status" value="2"/>
</dbReference>
<keyword evidence="7" id="KW-1185">Reference proteome</keyword>
<feature type="domain" description="NACHT" evidence="5">
    <location>
        <begin position="384"/>
        <end position="529"/>
    </location>
</feature>
<dbReference type="SUPFAM" id="SSF52540">
    <property type="entry name" value="P-loop containing nucleoside triphosphate hydrolases"/>
    <property type="match status" value="1"/>
</dbReference>
<dbReference type="Pfam" id="PF00168">
    <property type="entry name" value="C2"/>
    <property type="match status" value="1"/>
</dbReference>
<reference evidence="6 7" key="1">
    <citation type="journal article" date="2024" name="J Genomics">
        <title>Draft genome sequencing and assembly of Favolaschia claudopus CIRM-BRFM 2984 isolated from oak limbs.</title>
        <authorList>
            <person name="Navarro D."/>
            <person name="Drula E."/>
            <person name="Chaduli D."/>
            <person name="Cazenave R."/>
            <person name="Ahrendt S."/>
            <person name="Wang J."/>
            <person name="Lipzen A."/>
            <person name="Daum C."/>
            <person name="Barry K."/>
            <person name="Grigoriev I.V."/>
            <person name="Favel A."/>
            <person name="Rosso M.N."/>
            <person name="Martin F."/>
        </authorList>
    </citation>
    <scope>NUCLEOTIDE SEQUENCE [LARGE SCALE GENOMIC DNA]</scope>
    <source>
        <strain evidence="6 7">CIRM-BRFM 2984</strain>
    </source>
</reference>
<organism evidence="6 7">
    <name type="scientific">Favolaschia claudopus</name>
    <dbReference type="NCBI Taxonomy" id="2862362"/>
    <lineage>
        <taxon>Eukaryota</taxon>
        <taxon>Fungi</taxon>
        <taxon>Dikarya</taxon>
        <taxon>Basidiomycota</taxon>
        <taxon>Agaricomycotina</taxon>
        <taxon>Agaricomycetes</taxon>
        <taxon>Agaricomycetidae</taxon>
        <taxon>Agaricales</taxon>
        <taxon>Marasmiineae</taxon>
        <taxon>Mycenaceae</taxon>
        <taxon>Favolaschia</taxon>
    </lineage>
</organism>
<dbReference type="Pfam" id="PF00400">
    <property type="entry name" value="WD40"/>
    <property type="match status" value="10"/>
</dbReference>
<dbReference type="Gene3D" id="3.40.50.300">
    <property type="entry name" value="P-loop containing nucleotide triphosphate hydrolases"/>
    <property type="match status" value="1"/>
</dbReference>
<evidence type="ECO:0000256" key="2">
    <source>
        <dbReference type="ARBA" id="ARBA00022737"/>
    </source>
</evidence>
<dbReference type="Pfam" id="PF24883">
    <property type="entry name" value="NPHP3_N"/>
    <property type="match status" value="1"/>
</dbReference>
<feature type="repeat" description="WD" evidence="3">
    <location>
        <begin position="1132"/>
        <end position="1173"/>
    </location>
</feature>
<accession>A0AAW0AEH2</accession>
<dbReference type="SUPFAM" id="SSF50978">
    <property type="entry name" value="WD40 repeat-like"/>
    <property type="match status" value="2"/>
</dbReference>
<sequence>MSFCVDLEILYARSLPMAHGWLQKPPKPYVQVILPNRTISTPTALVRTDNPVWNHTLTLGLMSINHQISLSFSVKTKSLPFDRCIGTADATLRLSEAPQLIVVNLEVPGRKAVPAGQLAFRVCLKNPLLAGSASIQSANQALQSTPFTSDTISAGSSLFRHADTSTLRSALQSLSEKLSSITNVLNHLSQVHPYIELAWSVTSSLYQVIQGQVDRDQKVTYLVATMTDIYTAVEALNTDPEKVALLEDTLLAVAKQTIECTLFVREYCNQGFQGRMLHQTFVDPSDKIQNFMEAFDNLRTSLNTAINVQTALVSMKMSNNIDRFGRNCLLLHSSADHSTVHNIMLERLRPADNDLSERDQCLTGTRTEILSFISQWLLTPSNETILWVGGLAGSGKSALAASIASRMAGMSRLGAIHFFNRAASTQQSSLVRNLSYQLGLFDSRLGAAIADGLLSNPRVLALPLPDQFHQLVLMPLRSHDMGTEGPIVVILDALDEFGNDLSRRPVLDLLVNDFPKLPKFVRVLVTSRPEIDIKLAFTTSTVFKHGLRTDTTSNSQDITHYFRVHCRIIVANNLLLKLADDWPGEENLDALCVRSSGLFAWCAAAMKFIETGQDPRERLATVLGNDVDSVVVSPLHALYELVLQQSGLWFDGTFVKDFQWWMGIALLVWQPLPSEVLDEFKEVPDQLPCLHTLRRFACLLSIEEHEPICSLHPSLTEFLTSARYCGTKPWFIDPCDIHCRLAARCFSLMASNLRFNISGFITSHIQNVQSPVDCKLAPALVYSCRSWADHLQAAESERSASPILRHCLGTFFRNHFLFWLEVLSAVNDLQVSMPAVIVAERYLKAHGDQDLAFFAADGLRFIRTFFEPMSESAPHIYISALPFCPTRSPLRAQYHEQFPNTFSVSQGEQTTWPPILNVIQTHHAAVGAIVAMPNGKQVASASADQTVLISDLATGAAVCDPLRGHHGAVWALDVFRDGLRLVSGSSDQHLIMWDCVNARQILPPFGDHSGAIWSVKFSSDSQSIASGSDDRTIRIWNSHTAESMCPPFVGHSGTVWSVDFSEDDTRVVSGSADKTVRVWTKQGAPILVLNGHKADVWCVTWSLDGRWILSGSGDQNIRLWDALDGSLVLGPLLGHTGAIWAVCFSTDGRSFITGSADKSLRIWDTATGESIRGPFTGHDGGIWSVTLSNDGSRIFSGSADGSIRIWDTESASTLFDPVFDSEVWSVAFLDGDRLSSGSSDKHVREWDVKTGKLLSCTLNNNWTGHFTPVHSSTISGTEVDQPWVVALSHDGRCKAVGSRDGLINVWSQETGCLLYPPIQAHHGIIWSLAFSADGQYMASASADRTVRVWETDTGVAVGHPLRGHTGDVWSVDFSSQGSLLASGSVDRTIRIWDMEKLNDIEMWSEQSGGWIRGPNRELLLWVPPYYREGLLWPRTELGIGKHITKLDLTNFVDGIDWVRAAQD</sequence>
<dbReference type="InterPro" id="IPR000008">
    <property type="entry name" value="C2_dom"/>
</dbReference>
<evidence type="ECO:0000259" key="5">
    <source>
        <dbReference type="PROSITE" id="PS50837"/>
    </source>
</evidence>
<dbReference type="InterPro" id="IPR056884">
    <property type="entry name" value="NPHP3-like_N"/>
</dbReference>
<dbReference type="InterPro" id="IPR015943">
    <property type="entry name" value="WD40/YVTN_repeat-like_dom_sf"/>
</dbReference>
<protein>
    <submittedName>
        <fullName evidence="6">WD40-repeat-containing domain protein</fullName>
    </submittedName>
</protein>
<dbReference type="InterPro" id="IPR007111">
    <property type="entry name" value="NACHT_NTPase"/>
</dbReference>
<dbReference type="Gene3D" id="2.60.40.150">
    <property type="entry name" value="C2 domain"/>
    <property type="match status" value="1"/>
</dbReference>
<dbReference type="PROSITE" id="PS50294">
    <property type="entry name" value="WD_REPEATS_REGION"/>
    <property type="match status" value="8"/>
</dbReference>
<dbReference type="InterPro" id="IPR035892">
    <property type="entry name" value="C2_domain_sf"/>
</dbReference>
<dbReference type="SMART" id="SM00320">
    <property type="entry name" value="WD40"/>
    <property type="match status" value="11"/>
</dbReference>
<evidence type="ECO:0000313" key="7">
    <source>
        <dbReference type="Proteomes" id="UP001362999"/>
    </source>
</evidence>
<dbReference type="PROSITE" id="PS00678">
    <property type="entry name" value="WD_REPEATS_1"/>
    <property type="match status" value="3"/>
</dbReference>
<evidence type="ECO:0000256" key="3">
    <source>
        <dbReference type="PROSITE-ProRule" id="PRU00221"/>
    </source>
</evidence>
<dbReference type="PANTHER" id="PTHR19848:SF8">
    <property type="entry name" value="F-BOX AND WD REPEAT DOMAIN CONTAINING 7"/>
    <property type="match status" value="1"/>
</dbReference>
<dbReference type="InterPro" id="IPR019775">
    <property type="entry name" value="WD40_repeat_CS"/>
</dbReference>
<comment type="caution">
    <text evidence="6">The sequence shown here is derived from an EMBL/GenBank/DDBJ whole genome shotgun (WGS) entry which is preliminary data.</text>
</comment>
<feature type="domain" description="C2" evidence="4">
    <location>
        <begin position="1"/>
        <end position="107"/>
    </location>
</feature>
<dbReference type="PRINTS" id="PR00320">
    <property type="entry name" value="GPROTEINBRPT"/>
</dbReference>
<keyword evidence="2" id="KW-0677">Repeat</keyword>
<dbReference type="InterPro" id="IPR020472">
    <property type="entry name" value="WD40_PAC1"/>
</dbReference>
<feature type="repeat" description="WD" evidence="3">
    <location>
        <begin position="1361"/>
        <end position="1402"/>
    </location>
</feature>
<dbReference type="PROSITE" id="PS50837">
    <property type="entry name" value="NACHT"/>
    <property type="match status" value="1"/>
</dbReference>